<keyword evidence="9" id="KW-0966">Cell projection</keyword>
<feature type="domain" description="Flagellar hook-associated protein 2 N-terminal" evidence="7">
    <location>
        <begin position="25"/>
        <end position="135"/>
    </location>
</feature>
<feature type="region of interest" description="Disordered" evidence="6">
    <location>
        <begin position="1"/>
        <end position="25"/>
    </location>
</feature>
<keyword evidence="4 5" id="KW-0975">Bacterial flagellum</keyword>
<evidence type="ECO:0000256" key="2">
    <source>
        <dbReference type="ARBA" id="ARBA00011255"/>
    </source>
</evidence>
<evidence type="ECO:0000259" key="8">
    <source>
        <dbReference type="Pfam" id="PF07195"/>
    </source>
</evidence>
<comment type="similarity">
    <text evidence="1 5">Belongs to the FliD family.</text>
</comment>
<gene>
    <name evidence="9" type="ORF">SAMN05444272_2482</name>
</gene>
<dbReference type="InterPro" id="IPR010810">
    <property type="entry name" value="Flagellin_hook_IN_motif"/>
</dbReference>
<dbReference type="InterPro" id="IPR010809">
    <property type="entry name" value="FliD_C"/>
</dbReference>
<dbReference type="Proteomes" id="UP000186002">
    <property type="component" value="Unassembled WGS sequence"/>
</dbReference>
<dbReference type="PANTHER" id="PTHR30288:SF0">
    <property type="entry name" value="FLAGELLAR HOOK-ASSOCIATED PROTEIN 2"/>
    <property type="match status" value="1"/>
</dbReference>
<dbReference type="GO" id="GO:0005576">
    <property type="term" value="C:extracellular region"/>
    <property type="evidence" value="ECO:0007669"/>
    <property type="project" value="UniProtKB-SubCell"/>
</dbReference>
<keyword evidence="9" id="KW-0282">Flagellum</keyword>
<protein>
    <recommendedName>
        <fullName evidence="5">Flagellar hook-associated protein 2</fullName>
        <shortName evidence="5">HAP2</shortName>
    </recommendedName>
    <alternativeName>
        <fullName evidence="5">Flagellar cap protein</fullName>
    </alternativeName>
</protein>
<evidence type="ECO:0000256" key="4">
    <source>
        <dbReference type="ARBA" id="ARBA00023143"/>
    </source>
</evidence>
<evidence type="ECO:0000256" key="6">
    <source>
        <dbReference type="SAM" id="MobiDB-lite"/>
    </source>
</evidence>
<feature type="coiled-coil region" evidence="5">
    <location>
        <begin position="503"/>
        <end position="555"/>
    </location>
</feature>
<dbReference type="GO" id="GO:0009424">
    <property type="term" value="C:bacterial-type flagellum hook"/>
    <property type="evidence" value="ECO:0007669"/>
    <property type="project" value="UniProtKB-UniRule"/>
</dbReference>
<organism evidence="9 10">
    <name type="scientific">Roseibium suaedae</name>
    <dbReference type="NCBI Taxonomy" id="735517"/>
    <lineage>
        <taxon>Bacteria</taxon>
        <taxon>Pseudomonadati</taxon>
        <taxon>Pseudomonadota</taxon>
        <taxon>Alphaproteobacteria</taxon>
        <taxon>Hyphomicrobiales</taxon>
        <taxon>Stappiaceae</taxon>
        <taxon>Roseibium</taxon>
    </lineage>
</organism>
<name>A0A1M7IAD7_9HYPH</name>
<dbReference type="PANTHER" id="PTHR30288">
    <property type="entry name" value="FLAGELLAR CAP/ASSEMBLY PROTEIN FLID"/>
    <property type="match status" value="1"/>
</dbReference>
<proteinExistence type="inferred from homology"/>
<evidence type="ECO:0000256" key="5">
    <source>
        <dbReference type="RuleBase" id="RU362066"/>
    </source>
</evidence>
<keyword evidence="3 5" id="KW-0175">Coiled coil</keyword>
<evidence type="ECO:0000313" key="9">
    <source>
        <dbReference type="EMBL" id="SHM37732.1"/>
    </source>
</evidence>
<feature type="domain" description="Flagellar hook-associated protein 2 C-terminal" evidence="8">
    <location>
        <begin position="246"/>
        <end position="544"/>
    </location>
</feature>
<dbReference type="EMBL" id="FRBW01000002">
    <property type="protein sequence ID" value="SHM37732.1"/>
    <property type="molecule type" value="Genomic_DNA"/>
</dbReference>
<comment type="subcellular location">
    <subcellularLocation>
        <location evidence="5">Secreted</location>
    </subcellularLocation>
    <subcellularLocation>
        <location evidence="5">Bacterial flagellum</location>
    </subcellularLocation>
</comment>
<dbReference type="RefSeq" id="WP_073013453.1">
    <property type="nucleotide sequence ID" value="NZ_FRBW01000002.1"/>
</dbReference>
<dbReference type="InterPro" id="IPR003481">
    <property type="entry name" value="FliD_N"/>
</dbReference>
<sequence length="561" mass="59491">MTTTTSTTSSTTTTSTSYSYSTSSSDTDWDALIEVAVAAKETRADSIDVKIADNEATIAAYEEMQSLLQDIVSAAETIRGTADSLTANDDIFSTRAAYLTAVGDVDAESAVVVTAEADATITTYDLQILQLASAQKIAGTAVEDKTAELGLSGTFSLQLENMEAVEIEISEDMTLMEIAEAINANSDTSGVSATVLEVSEGSYRLILSADETGQEIVLTDVSGDDVSGSLGLTNEDGSFTSELQEAQSAIIKIDGIEVTRTTNTIDDLVDGVTFNLYQETGEEDSISVEISNDLTSIKSAITALVDAYNLYREWAVTQQATSSAGGASDDAVLFGDSTLRAVNTAIADALSTVIDTDSMALLGLSYDESNYLVLDETTLNEALLADVDAIEDLLAFQMTSTSTDIALLNRSSNMPESLSLDIEVDSDGNISSVSVDGDSSLFTISGSRIKGAEGSIYEGITFVFTGDESQSVDLTFSSGIVEKLYSAIESYSNSDDGILEDMMVSLTETNEDLQEDADDIRSRAETYRDTLAARYAAYQVAIEEAESTLDYLEALLNSGND</sequence>
<evidence type="ECO:0000313" key="10">
    <source>
        <dbReference type="Proteomes" id="UP000186002"/>
    </source>
</evidence>
<dbReference type="Pfam" id="PF07195">
    <property type="entry name" value="FliD_C"/>
    <property type="match status" value="1"/>
</dbReference>
<keyword evidence="5" id="KW-0964">Secreted</keyword>
<dbReference type="InterPro" id="IPR040026">
    <property type="entry name" value="FliD"/>
</dbReference>
<accession>A0A1M7IAD7</accession>
<keyword evidence="9" id="KW-0969">Cilium</keyword>
<evidence type="ECO:0000256" key="1">
    <source>
        <dbReference type="ARBA" id="ARBA00009764"/>
    </source>
</evidence>
<evidence type="ECO:0000256" key="3">
    <source>
        <dbReference type="ARBA" id="ARBA00023054"/>
    </source>
</evidence>
<reference evidence="9 10" key="1">
    <citation type="submission" date="2016-11" db="EMBL/GenBank/DDBJ databases">
        <authorList>
            <person name="Jaros S."/>
            <person name="Januszkiewicz K."/>
            <person name="Wedrychowicz H."/>
        </authorList>
    </citation>
    <scope>NUCLEOTIDE SEQUENCE [LARGE SCALE GENOMIC DNA]</scope>
    <source>
        <strain evidence="9 10">DSM 22153</strain>
    </source>
</reference>
<keyword evidence="10" id="KW-1185">Reference proteome</keyword>
<dbReference type="GO" id="GO:0009421">
    <property type="term" value="C:bacterial-type flagellum filament cap"/>
    <property type="evidence" value="ECO:0007669"/>
    <property type="project" value="InterPro"/>
</dbReference>
<dbReference type="AlphaFoldDB" id="A0A1M7IAD7"/>
<dbReference type="GO" id="GO:0007155">
    <property type="term" value="P:cell adhesion"/>
    <property type="evidence" value="ECO:0007669"/>
    <property type="project" value="InterPro"/>
</dbReference>
<comment type="subunit">
    <text evidence="2 5">Homopentamer.</text>
</comment>
<dbReference type="OrthoDB" id="9812018at2"/>
<evidence type="ECO:0000259" key="7">
    <source>
        <dbReference type="Pfam" id="PF02465"/>
    </source>
</evidence>
<dbReference type="Pfam" id="PF07196">
    <property type="entry name" value="Flagellin_IN"/>
    <property type="match status" value="1"/>
</dbReference>
<dbReference type="GO" id="GO:0071973">
    <property type="term" value="P:bacterial-type flagellum-dependent cell motility"/>
    <property type="evidence" value="ECO:0007669"/>
    <property type="project" value="TreeGrafter"/>
</dbReference>
<dbReference type="Pfam" id="PF02465">
    <property type="entry name" value="FliD_N"/>
    <property type="match status" value="1"/>
</dbReference>
<dbReference type="STRING" id="735517.SAMN05444272_2482"/>
<comment type="function">
    <text evidence="5">Required for morphogenesis and for the elongation of the flagellar filament by facilitating polymerization of the flagellin monomers at the tip of growing filament. Forms a capping structure, which prevents flagellin subunits (transported through the central channel of the flagellum) from leaking out without polymerization at the distal end.</text>
</comment>